<evidence type="ECO:0000259" key="6">
    <source>
        <dbReference type="Pfam" id="PF10509"/>
    </source>
</evidence>
<name>A0AAW1Q8S4_9CHLO</name>
<gene>
    <name evidence="7" type="ORF">WJX72_004871</name>
</gene>
<dbReference type="Gene3D" id="1.20.1440.340">
    <property type="match status" value="1"/>
</dbReference>
<dbReference type="Pfam" id="PF08544">
    <property type="entry name" value="GHMP_kinases_C"/>
    <property type="match status" value="1"/>
</dbReference>
<dbReference type="Proteomes" id="UP001489004">
    <property type="component" value="Unassembled WGS sequence"/>
</dbReference>
<dbReference type="Pfam" id="PF00288">
    <property type="entry name" value="GHMP_kinases_N"/>
    <property type="match status" value="1"/>
</dbReference>
<feature type="domain" description="Galactokinase N-terminal" evidence="6">
    <location>
        <begin position="32"/>
        <end position="81"/>
    </location>
</feature>
<sequence>MAEPIPVFEDLTPVYGSEGTPAAQERYARIIEAFERRFGAKPELFARSPGRVNLIGEHIDYEGYGVLPMAIRQDTVVAIRKGGNDLVIGNLNKHKYPDVTLSVDPSKPVDVANHSWANYFHAAYKGVFDYLRSKGLAAPQPVGLQVLVEGQVPTGAGVSSSAALVCASSLALLGVFGVSASKGDVAEFTCTCERHVGTESGGMDQAISIMGMPGLAKMVEFNPVRASDVSLPEGATFVISNSLTVSNKAETAPLRYNMRVVECRLAAICLAISLGHPKEQAVQIKTLREVEPIIEAKFAGPKGSVSNSSAAAVEQYLHEGPYPQEEIESLLGTPLATLFSDNASAKRVIPLAAGAGGFKLRNRARHVYAEAARVLQFRDVCNSSQIGAEDKLGKLGALMDESQASCRDLYECSCEELDTLVGVSKAAGALGSRLTGAGWGGCTVSLVREAAAAEFINQVKSEYFSGCIKDGKVSEELLAECIFASRPASGGAIIKLKL</sequence>
<reference evidence="7 8" key="1">
    <citation type="journal article" date="2024" name="Nat. Commun.">
        <title>Phylogenomics reveals the evolutionary origins of lichenization in chlorophyte algae.</title>
        <authorList>
            <person name="Puginier C."/>
            <person name="Libourel C."/>
            <person name="Otte J."/>
            <person name="Skaloud P."/>
            <person name="Haon M."/>
            <person name="Grisel S."/>
            <person name="Petersen M."/>
            <person name="Berrin J.G."/>
            <person name="Delaux P.M."/>
            <person name="Dal Grande F."/>
            <person name="Keller J."/>
        </authorList>
    </citation>
    <scope>NUCLEOTIDE SEQUENCE [LARGE SCALE GENOMIC DNA]</scope>
    <source>
        <strain evidence="7 8">SAG 2043</strain>
    </source>
</reference>
<dbReference type="SUPFAM" id="SSF55060">
    <property type="entry name" value="GHMP Kinase, C-terminal domain"/>
    <property type="match status" value="1"/>
</dbReference>
<evidence type="ECO:0000313" key="8">
    <source>
        <dbReference type="Proteomes" id="UP001489004"/>
    </source>
</evidence>
<accession>A0AAW1Q8S4</accession>
<dbReference type="Gene3D" id="3.30.230.10">
    <property type="match status" value="1"/>
</dbReference>
<dbReference type="SUPFAM" id="SSF54211">
    <property type="entry name" value="Ribosomal protein S5 domain 2-like"/>
    <property type="match status" value="1"/>
</dbReference>
<dbReference type="InterPro" id="IPR020568">
    <property type="entry name" value="Ribosomal_Su5_D2-typ_SF"/>
</dbReference>
<dbReference type="EMBL" id="JALJOR010000005">
    <property type="protein sequence ID" value="KAK9816762.1"/>
    <property type="molecule type" value="Genomic_DNA"/>
</dbReference>
<keyword evidence="2" id="KW-0547">Nucleotide-binding</keyword>
<evidence type="ECO:0000256" key="2">
    <source>
        <dbReference type="ARBA" id="ARBA00022741"/>
    </source>
</evidence>
<dbReference type="PRINTS" id="PR00959">
    <property type="entry name" value="MEVGALKINASE"/>
</dbReference>
<evidence type="ECO:0000259" key="5">
    <source>
        <dbReference type="Pfam" id="PF08544"/>
    </source>
</evidence>
<dbReference type="InterPro" id="IPR013750">
    <property type="entry name" value="GHMP_kinase_C_dom"/>
</dbReference>
<dbReference type="InterPro" id="IPR000705">
    <property type="entry name" value="Galactokinase"/>
</dbReference>
<feature type="domain" description="GHMP kinase C-terminal" evidence="5">
    <location>
        <begin position="392"/>
        <end position="463"/>
    </location>
</feature>
<keyword evidence="3" id="KW-0067">ATP-binding</keyword>
<dbReference type="PANTHER" id="PTHR10457:SF7">
    <property type="entry name" value="GALACTOKINASE-RELATED"/>
    <property type="match status" value="1"/>
</dbReference>
<dbReference type="AlphaFoldDB" id="A0AAW1Q8S4"/>
<comment type="similarity">
    <text evidence="1">Belongs to the GHMP kinase family. GalK subfamily.</text>
</comment>
<comment type="caution">
    <text evidence="7">The sequence shown here is derived from an EMBL/GenBank/DDBJ whole genome shotgun (WGS) entry which is preliminary data.</text>
</comment>
<dbReference type="PRINTS" id="PR00473">
    <property type="entry name" value="GALCTOKINASE"/>
</dbReference>
<dbReference type="GO" id="GO:0004335">
    <property type="term" value="F:galactokinase activity"/>
    <property type="evidence" value="ECO:0007669"/>
    <property type="project" value="InterPro"/>
</dbReference>
<evidence type="ECO:0000256" key="3">
    <source>
        <dbReference type="ARBA" id="ARBA00022840"/>
    </source>
</evidence>
<dbReference type="InterPro" id="IPR006204">
    <property type="entry name" value="GHMP_kinase_N_dom"/>
</dbReference>
<dbReference type="GO" id="GO:0005829">
    <property type="term" value="C:cytosol"/>
    <property type="evidence" value="ECO:0007669"/>
    <property type="project" value="TreeGrafter"/>
</dbReference>
<dbReference type="InterPro" id="IPR019539">
    <property type="entry name" value="GalKase_N"/>
</dbReference>
<dbReference type="GO" id="GO:0006012">
    <property type="term" value="P:galactose metabolic process"/>
    <property type="evidence" value="ECO:0007669"/>
    <property type="project" value="InterPro"/>
</dbReference>
<dbReference type="InterPro" id="IPR036554">
    <property type="entry name" value="GHMP_kinase_C_sf"/>
</dbReference>
<evidence type="ECO:0008006" key="9">
    <source>
        <dbReference type="Google" id="ProtNLM"/>
    </source>
</evidence>
<evidence type="ECO:0000256" key="1">
    <source>
        <dbReference type="ARBA" id="ARBA00006566"/>
    </source>
</evidence>
<dbReference type="GO" id="GO:0005524">
    <property type="term" value="F:ATP binding"/>
    <property type="evidence" value="ECO:0007669"/>
    <property type="project" value="UniProtKB-KW"/>
</dbReference>
<dbReference type="Pfam" id="PF10509">
    <property type="entry name" value="GalKase_gal_bdg"/>
    <property type="match status" value="1"/>
</dbReference>
<evidence type="ECO:0000259" key="4">
    <source>
        <dbReference type="Pfam" id="PF00288"/>
    </source>
</evidence>
<dbReference type="PIRSF" id="PIRSF000530">
    <property type="entry name" value="Galactokinase"/>
    <property type="match status" value="1"/>
</dbReference>
<evidence type="ECO:0000313" key="7">
    <source>
        <dbReference type="EMBL" id="KAK9816762.1"/>
    </source>
</evidence>
<dbReference type="Gene3D" id="3.30.70.3170">
    <property type="match status" value="1"/>
</dbReference>
<dbReference type="PANTHER" id="PTHR10457">
    <property type="entry name" value="MEVALONATE KINASE/GALACTOKINASE"/>
    <property type="match status" value="1"/>
</dbReference>
<dbReference type="InterPro" id="IPR006206">
    <property type="entry name" value="Mevalonate/galactokinase"/>
</dbReference>
<feature type="domain" description="GHMP kinase N-terminal" evidence="4">
    <location>
        <begin position="126"/>
        <end position="211"/>
    </location>
</feature>
<proteinExistence type="inferred from homology"/>
<organism evidence="7 8">
    <name type="scientific">[Myrmecia] bisecta</name>
    <dbReference type="NCBI Taxonomy" id="41462"/>
    <lineage>
        <taxon>Eukaryota</taxon>
        <taxon>Viridiplantae</taxon>
        <taxon>Chlorophyta</taxon>
        <taxon>core chlorophytes</taxon>
        <taxon>Trebouxiophyceae</taxon>
        <taxon>Trebouxiales</taxon>
        <taxon>Trebouxiaceae</taxon>
        <taxon>Myrmecia</taxon>
    </lineage>
</organism>
<dbReference type="InterPro" id="IPR019741">
    <property type="entry name" value="Galactokinase_CS"/>
</dbReference>
<protein>
    <recommendedName>
        <fullName evidence="9">Galactokinase</fullName>
    </recommendedName>
</protein>
<keyword evidence="8" id="KW-1185">Reference proteome</keyword>
<dbReference type="InterPro" id="IPR014721">
    <property type="entry name" value="Ribsml_uS5_D2-typ_fold_subgr"/>
</dbReference>
<dbReference type="PROSITE" id="PS00106">
    <property type="entry name" value="GALACTOKINASE"/>
    <property type="match status" value="1"/>
</dbReference>
<dbReference type="NCBIfam" id="TIGR00131">
    <property type="entry name" value="gal_kin"/>
    <property type="match status" value="1"/>
</dbReference>